<dbReference type="GO" id="GO:0043718">
    <property type="term" value="F:2-hydroxymethylglutarate dehydrogenase activity"/>
    <property type="evidence" value="ECO:0007669"/>
    <property type="project" value="UniProtKB-EC"/>
</dbReference>
<keyword evidence="8" id="KW-1185">Reference proteome</keyword>
<keyword evidence="2 7" id="KW-0560">Oxidoreductase</keyword>
<dbReference type="GO" id="GO:0050661">
    <property type="term" value="F:NADP binding"/>
    <property type="evidence" value="ECO:0007669"/>
    <property type="project" value="InterPro"/>
</dbReference>
<feature type="domain" description="6-phosphogluconate dehydrogenase NADP-binding" evidence="5">
    <location>
        <begin position="2"/>
        <end position="162"/>
    </location>
</feature>
<protein>
    <submittedName>
        <fullName evidence="7">2-(Hydroxymethyl)glutarate dehydrogenase</fullName>
        <ecNumber evidence="7">1.1.1.291</ecNumber>
    </submittedName>
</protein>
<dbReference type="InterPro" id="IPR029154">
    <property type="entry name" value="HIBADH-like_NADP-bd"/>
</dbReference>
<dbReference type="Pfam" id="PF14833">
    <property type="entry name" value="NAD_binding_11"/>
    <property type="match status" value="1"/>
</dbReference>
<dbReference type="InterPro" id="IPR013328">
    <property type="entry name" value="6PGD_dom2"/>
</dbReference>
<gene>
    <name evidence="7" type="primary">hgd</name>
    <name evidence="7" type="ORF">Psch_00814</name>
</gene>
<dbReference type="EC" id="1.1.1.291" evidence="7"/>
<dbReference type="SUPFAM" id="SSF51735">
    <property type="entry name" value="NAD(P)-binding Rossmann-fold domains"/>
    <property type="match status" value="1"/>
</dbReference>
<dbReference type="Proteomes" id="UP000298324">
    <property type="component" value="Unassembled WGS sequence"/>
</dbReference>
<evidence type="ECO:0000256" key="4">
    <source>
        <dbReference type="PIRSR" id="PIRSR000103-1"/>
    </source>
</evidence>
<evidence type="ECO:0000259" key="5">
    <source>
        <dbReference type="Pfam" id="PF03446"/>
    </source>
</evidence>
<dbReference type="EMBL" id="QFGA01000001">
    <property type="protein sequence ID" value="TEB07267.1"/>
    <property type="molecule type" value="Genomic_DNA"/>
</dbReference>
<feature type="active site" evidence="4">
    <location>
        <position position="171"/>
    </location>
</feature>
<organism evidence="7 8">
    <name type="scientific">Pelotomaculum schinkii</name>
    <dbReference type="NCBI Taxonomy" id="78350"/>
    <lineage>
        <taxon>Bacteria</taxon>
        <taxon>Bacillati</taxon>
        <taxon>Bacillota</taxon>
        <taxon>Clostridia</taxon>
        <taxon>Eubacteriales</taxon>
        <taxon>Desulfotomaculaceae</taxon>
        <taxon>Pelotomaculum</taxon>
    </lineage>
</organism>
<comment type="similarity">
    <text evidence="1">Belongs to the HIBADH-related family.</text>
</comment>
<evidence type="ECO:0000313" key="7">
    <source>
        <dbReference type="EMBL" id="TEB07267.1"/>
    </source>
</evidence>
<dbReference type="InterPro" id="IPR015815">
    <property type="entry name" value="HIBADH-related"/>
</dbReference>
<evidence type="ECO:0000256" key="3">
    <source>
        <dbReference type="ARBA" id="ARBA00023027"/>
    </source>
</evidence>
<dbReference type="RefSeq" id="WP_190239208.1">
    <property type="nucleotide sequence ID" value="NZ_QFGA01000001.1"/>
</dbReference>
<dbReference type="SUPFAM" id="SSF48179">
    <property type="entry name" value="6-phosphogluconate dehydrogenase C-terminal domain-like"/>
    <property type="match status" value="1"/>
</dbReference>
<evidence type="ECO:0000256" key="1">
    <source>
        <dbReference type="ARBA" id="ARBA00009080"/>
    </source>
</evidence>
<dbReference type="Gene3D" id="1.10.1040.10">
    <property type="entry name" value="N-(1-d-carboxylethyl)-l-norvaline Dehydrogenase, domain 2"/>
    <property type="match status" value="1"/>
</dbReference>
<dbReference type="PIRSF" id="PIRSF000103">
    <property type="entry name" value="HIBADH"/>
    <property type="match status" value="1"/>
</dbReference>
<dbReference type="Gene3D" id="3.40.50.720">
    <property type="entry name" value="NAD(P)-binding Rossmann-like Domain"/>
    <property type="match status" value="1"/>
</dbReference>
<dbReference type="InterPro" id="IPR002204">
    <property type="entry name" value="3-OH-isobutyrate_DH-rel_CS"/>
</dbReference>
<dbReference type="InterPro" id="IPR036291">
    <property type="entry name" value="NAD(P)-bd_dom_sf"/>
</dbReference>
<proteinExistence type="inferred from homology"/>
<reference evidence="7 8" key="1">
    <citation type="journal article" date="2018" name="Environ. Microbiol.">
        <title>Novel energy conservation strategies and behaviour of Pelotomaculum schinkii driving syntrophic propionate catabolism.</title>
        <authorList>
            <person name="Hidalgo-Ahumada C.A.P."/>
            <person name="Nobu M.K."/>
            <person name="Narihiro T."/>
            <person name="Tamaki H."/>
            <person name="Liu W.T."/>
            <person name="Kamagata Y."/>
            <person name="Stams A.J.M."/>
            <person name="Imachi H."/>
            <person name="Sousa D.Z."/>
        </authorList>
    </citation>
    <scope>NUCLEOTIDE SEQUENCE [LARGE SCALE GENOMIC DNA]</scope>
    <source>
        <strain evidence="7 8">HH</strain>
    </source>
</reference>
<dbReference type="PANTHER" id="PTHR22981:SF7">
    <property type="entry name" value="3-HYDROXYISOBUTYRATE DEHYDROGENASE, MITOCHONDRIAL"/>
    <property type="match status" value="1"/>
</dbReference>
<dbReference type="GO" id="GO:0051287">
    <property type="term" value="F:NAD binding"/>
    <property type="evidence" value="ECO:0007669"/>
    <property type="project" value="InterPro"/>
</dbReference>
<dbReference type="InterPro" id="IPR006115">
    <property type="entry name" value="6PGDH_NADP-bd"/>
</dbReference>
<dbReference type="PROSITE" id="PS00895">
    <property type="entry name" value="3_HYDROXYISOBUT_DH"/>
    <property type="match status" value="1"/>
</dbReference>
<evidence type="ECO:0000259" key="6">
    <source>
        <dbReference type="Pfam" id="PF14833"/>
    </source>
</evidence>
<dbReference type="GO" id="GO:0016054">
    <property type="term" value="P:organic acid catabolic process"/>
    <property type="evidence" value="ECO:0007669"/>
    <property type="project" value="UniProtKB-ARBA"/>
</dbReference>
<comment type="caution">
    <text evidence="7">The sequence shown here is derived from an EMBL/GenBank/DDBJ whole genome shotgun (WGS) entry which is preliminary data.</text>
</comment>
<dbReference type="AlphaFoldDB" id="A0A4Y7RG10"/>
<dbReference type="InterPro" id="IPR008927">
    <property type="entry name" value="6-PGluconate_DH-like_C_sf"/>
</dbReference>
<dbReference type="PANTHER" id="PTHR22981">
    <property type="entry name" value="3-HYDROXYISOBUTYRATE DEHYDROGENASE-RELATED"/>
    <property type="match status" value="1"/>
</dbReference>
<dbReference type="Pfam" id="PF03446">
    <property type="entry name" value="NAD_binding_2"/>
    <property type="match status" value="1"/>
</dbReference>
<evidence type="ECO:0000313" key="8">
    <source>
        <dbReference type="Proteomes" id="UP000298324"/>
    </source>
</evidence>
<accession>A0A4Y7RG10</accession>
<keyword evidence="3" id="KW-0520">NAD</keyword>
<name>A0A4Y7RG10_9FIRM</name>
<evidence type="ECO:0000256" key="2">
    <source>
        <dbReference type="ARBA" id="ARBA00023002"/>
    </source>
</evidence>
<sequence length="296" mass="31249">MRVGFIGLGAMGKPMAINILRGGYSLIVNPHVNKKVVQELVALGAVRAATPKELAGQVDVLITMLPNGPIVEEVLLGEQGFFAGAKPGSTVIDMSSVAPGFSRKMAEIASKRQLNYLDAPVSGGVKGATEGALTIMVGGAPETVNRFRPLLEVIGKKIYHVGDVGAGDAVKLVNNLLLAVNMAAAAEGFVLGTKLGLNPQTLFDVIRASSGDSYALAAKMPHFIFKGNFAPGFTVDLQYKDLELAIQTAKELKVPMLLTCTVQQIFEQARAAGLGREDICAVIKPLEELLGIEVRL</sequence>
<feature type="domain" description="3-hydroxyisobutyrate dehydrogenase-like NAD-binding" evidence="6">
    <location>
        <begin position="165"/>
        <end position="286"/>
    </location>
</feature>